<dbReference type="InterPro" id="IPR036056">
    <property type="entry name" value="Fibrinogen-like_C"/>
</dbReference>
<dbReference type="AlphaFoldDB" id="A0A2B4RSW5"/>
<reference evidence="7" key="1">
    <citation type="journal article" date="2017" name="bioRxiv">
        <title>Comparative analysis of the genomes of Stylophora pistillata and Acropora digitifera provides evidence for extensive differences between species of corals.</title>
        <authorList>
            <person name="Voolstra C.R."/>
            <person name="Li Y."/>
            <person name="Liew Y.J."/>
            <person name="Baumgarten S."/>
            <person name="Zoccola D."/>
            <person name="Flot J.-F."/>
            <person name="Tambutte S."/>
            <person name="Allemand D."/>
            <person name="Aranda M."/>
        </authorList>
    </citation>
    <scope>NUCLEOTIDE SEQUENCE [LARGE SCALE GENOMIC DNA]</scope>
</reference>
<keyword evidence="3" id="KW-1015">Disulfide bond</keyword>
<dbReference type="SUPFAM" id="SSF56496">
    <property type="entry name" value="Fibrinogen C-terminal domain-like"/>
    <property type="match status" value="1"/>
</dbReference>
<evidence type="ECO:0000313" key="6">
    <source>
        <dbReference type="EMBL" id="PFX21524.1"/>
    </source>
</evidence>
<accession>A0A2B4RSW5</accession>
<dbReference type="InterPro" id="IPR051170">
    <property type="entry name" value="Neural/epithelial_adhesion"/>
</dbReference>
<proteinExistence type="predicted"/>
<dbReference type="PANTHER" id="PTHR12231:SF253">
    <property type="entry name" value="DPR-INTERACTING PROTEIN ETA, ISOFORM B-RELATED"/>
    <property type="match status" value="1"/>
</dbReference>
<protein>
    <submittedName>
        <fullName evidence="6">Neurexin-4</fullName>
    </submittedName>
</protein>
<evidence type="ECO:0000256" key="3">
    <source>
        <dbReference type="ARBA" id="ARBA00023157"/>
    </source>
</evidence>
<keyword evidence="4" id="KW-0393">Immunoglobulin domain</keyword>
<dbReference type="FunFam" id="2.60.40.10:FF:001223">
    <property type="entry name" value="Sidekick cell adhesion molecule 1"/>
    <property type="match status" value="1"/>
</dbReference>
<dbReference type="InterPro" id="IPR014716">
    <property type="entry name" value="Fibrinogen_a/b/g_C_1"/>
</dbReference>
<sequence length="306" mass="32939">MMKTFCSRDEKLCLQGPKGDMGIHGPIGRPGDTGQSVFPPKITSSPTSLTVREHSSASFRCKAEGLPMPIITWNRGGSSLIIYESHSIQPDNMLLLRNVTYSDHGTYTCLASSVLGNDSVSANLTVQVPVIITQGPKSMALEEGSDLRLTCAATGVNIFSLSSCSEIKRAGFSESRTYFIGPKGLKPFAVHCDMRDKNGVGVTVIGHDSEARTLDFGWWMSRDGVPMNYWGGASPGSGKCACGVSRTCALSSKPCNCDSNDYVWREDSGLLADKSTLPVSELRFGDTGDGVEKGYYTLGKLRCYNS</sequence>
<gene>
    <name evidence="6" type="primary">Nrx-IV</name>
    <name evidence="6" type="ORF">AWC38_SpisGene14004</name>
</gene>
<keyword evidence="2" id="KW-0677">Repeat</keyword>
<dbReference type="OrthoDB" id="10055367at2759"/>
<dbReference type="InterPro" id="IPR036179">
    <property type="entry name" value="Ig-like_dom_sf"/>
</dbReference>
<evidence type="ECO:0000313" key="7">
    <source>
        <dbReference type="Proteomes" id="UP000225706"/>
    </source>
</evidence>
<dbReference type="Gene3D" id="2.60.120.1000">
    <property type="match status" value="1"/>
</dbReference>
<dbReference type="Gene3D" id="3.90.215.10">
    <property type="entry name" value="Gamma Fibrinogen, chain A, domain 1"/>
    <property type="match status" value="1"/>
</dbReference>
<dbReference type="InterPro" id="IPR007110">
    <property type="entry name" value="Ig-like_dom"/>
</dbReference>
<evidence type="ECO:0000256" key="2">
    <source>
        <dbReference type="ARBA" id="ARBA00022737"/>
    </source>
</evidence>
<evidence type="ECO:0000256" key="4">
    <source>
        <dbReference type="ARBA" id="ARBA00023319"/>
    </source>
</evidence>
<evidence type="ECO:0000259" key="5">
    <source>
        <dbReference type="PROSITE" id="PS50835"/>
    </source>
</evidence>
<dbReference type="SMART" id="SM00408">
    <property type="entry name" value="IGc2"/>
    <property type="match status" value="1"/>
</dbReference>
<name>A0A2B4RSW5_STYPI</name>
<comment type="caution">
    <text evidence="6">The sequence shown here is derived from an EMBL/GenBank/DDBJ whole genome shotgun (WGS) entry which is preliminary data.</text>
</comment>
<dbReference type="PANTHER" id="PTHR12231">
    <property type="entry name" value="CTX-RELATED TYPE I TRANSMEMBRANE PROTEIN"/>
    <property type="match status" value="1"/>
</dbReference>
<keyword evidence="1" id="KW-0732">Signal</keyword>
<feature type="domain" description="Ig-like" evidence="5">
    <location>
        <begin position="40"/>
        <end position="125"/>
    </location>
</feature>
<dbReference type="Proteomes" id="UP000225706">
    <property type="component" value="Unassembled WGS sequence"/>
</dbReference>
<keyword evidence="7" id="KW-1185">Reference proteome</keyword>
<evidence type="ECO:0000256" key="1">
    <source>
        <dbReference type="ARBA" id="ARBA00022729"/>
    </source>
</evidence>
<dbReference type="Pfam" id="PF13927">
    <property type="entry name" value="Ig_3"/>
    <property type="match status" value="1"/>
</dbReference>
<dbReference type="InterPro" id="IPR003598">
    <property type="entry name" value="Ig_sub2"/>
</dbReference>
<dbReference type="InterPro" id="IPR003599">
    <property type="entry name" value="Ig_sub"/>
</dbReference>
<organism evidence="6 7">
    <name type="scientific">Stylophora pistillata</name>
    <name type="common">Smooth cauliflower coral</name>
    <dbReference type="NCBI Taxonomy" id="50429"/>
    <lineage>
        <taxon>Eukaryota</taxon>
        <taxon>Metazoa</taxon>
        <taxon>Cnidaria</taxon>
        <taxon>Anthozoa</taxon>
        <taxon>Hexacorallia</taxon>
        <taxon>Scleractinia</taxon>
        <taxon>Astrocoeniina</taxon>
        <taxon>Pocilloporidae</taxon>
        <taxon>Stylophora</taxon>
    </lineage>
</organism>
<dbReference type="Gene3D" id="2.60.40.10">
    <property type="entry name" value="Immunoglobulins"/>
    <property type="match status" value="1"/>
</dbReference>
<dbReference type="PROSITE" id="PS50835">
    <property type="entry name" value="IG_LIKE"/>
    <property type="match status" value="1"/>
</dbReference>
<dbReference type="InterPro" id="IPR013783">
    <property type="entry name" value="Ig-like_fold"/>
</dbReference>
<dbReference type="EMBL" id="LSMT01000274">
    <property type="protein sequence ID" value="PFX21524.1"/>
    <property type="molecule type" value="Genomic_DNA"/>
</dbReference>
<dbReference type="SMART" id="SM00409">
    <property type="entry name" value="IG"/>
    <property type="match status" value="2"/>
</dbReference>
<dbReference type="SUPFAM" id="SSF48726">
    <property type="entry name" value="Immunoglobulin"/>
    <property type="match status" value="1"/>
</dbReference>